<feature type="compositionally biased region" description="Basic and acidic residues" evidence="6">
    <location>
        <begin position="244"/>
        <end position="255"/>
    </location>
</feature>
<feature type="domain" description="Rhodopsin" evidence="8">
    <location>
        <begin position="12"/>
        <end position="205"/>
    </location>
</feature>
<sequence>MGLGHVKEDIPLPAEEVDEYARFGLFMAEFLYAWSLGFSKLAILCFYWRLFSVSNIRPGIYILQASTVIWLTIRTFMTIFHCVPVEAYWNFNIKGAVCKIDPGKFMFGTTLVHLLLEISVLLLPVFQVASLKLRSGQKFAVVAMFMFGIFVCAASIVVLIQAITLNAKTTEMSRDVKGVIIWAGTEAYLAIISSCLPITRPIIRKFMSGSILGSRSNSSAPNPLSGLTSSRGIKLRNNIRTKEFDDNSSERQLAEHEEESSGDTYFETYAERGGYNNTVISSADKVPNSNTGSSGTCGIQVKNETNVRYESI</sequence>
<evidence type="ECO:0000259" key="8">
    <source>
        <dbReference type="Pfam" id="PF20684"/>
    </source>
</evidence>
<dbReference type="PANTHER" id="PTHR33048">
    <property type="entry name" value="PTH11-LIKE INTEGRAL MEMBRANE PROTEIN (AFU_ORTHOLOGUE AFUA_5G11245)"/>
    <property type="match status" value="1"/>
</dbReference>
<feature type="transmembrane region" description="Helical" evidence="7">
    <location>
        <begin position="111"/>
        <end position="129"/>
    </location>
</feature>
<evidence type="ECO:0000313" key="10">
    <source>
        <dbReference type="Proteomes" id="UP000676310"/>
    </source>
</evidence>
<evidence type="ECO:0000313" key="9">
    <source>
        <dbReference type="EMBL" id="CAG5180794.1"/>
    </source>
</evidence>
<evidence type="ECO:0000256" key="2">
    <source>
        <dbReference type="ARBA" id="ARBA00022692"/>
    </source>
</evidence>
<dbReference type="Proteomes" id="UP000676310">
    <property type="component" value="Unassembled WGS sequence"/>
</dbReference>
<dbReference type="OrthoDB" id="5421689at2759"/>
<feature type="transmembrane region" description="Helical" evidence="7">
    <location>
        <begin position="141"/>
        <end position="167"/>
    </location>
</feature>
<feature type="region of interest" description="Disordered" evidence="6">
    <location>
        <begin position="244"/>
        <end position="263"/>
    </location>
</feature>
<dbReference type="AlphaFoldDB" id="A0A8J2N388"/>
<keyword evidence="2 7" id="KW-0812">Transmembrane</keyword>
<evidence type="ECO:0000256" key="5">
    <source>
        <dbReference type="ARBA" id="ARBA00038359"/>
    </source>
</evidence>
<proteinExistence type="inferred from homology"/>
<evidence type="ECO:0000256" key="4">
    <source>
        <dbReference type="ARBA" id="ARBA00023136"/>
    </source>
</evidence>
<feature type="transmembrane region" description="Helical" evidence="7">
    <location>
        <begin position="179"/>
        <end position="198"/>
    </location>
</feature>
<accession>A0A8J2N388</accession>
<dbReference type="EMBL" id="CAJRGZ010000025">
    <property type="protein sequence ID" value="CAG5180794.1"/>
    <property type="molecule type" value="Genomic_DNA"/>
</dbReference>
<name>A0A8J2N388_9PLEO</name>
<keyword evidence="10" id="KW-1185">Reference proteome</keyword>
<reference evidence="9" key="1">
    <citation type="submission" date="2021-05" db="EMBL/GenBank/DDBJ databases">
        <authorList>
            <person name="Stam R."/>
        </authorList>
    </citation>
    <scope>NUCLEOTIDE SEQUENCE</scope>
    <source>
        <strain evidence="9">CS162</strain>
    </source>
</reference>
<feature type="region of interest" description="Disordered" evidence="6">
    <location>
        <begin position="280"/>
        <end position="299"/>
    </location>
</feature>
<feature type="transmembrane region" description="Helical" evidence="7">
    <location>
        <begin position="60"/>
        <end position="80"/>
    </location>
</feature>
<gene>
    <name evidence="9" type="ORF">ALTATR162_LOCUS9420</name>
</gene>
<dbReference type="RefSeq" id="XP_043172989.1">
    <property type="nucleotide sequence ID" value="XM_043317054.1"/>
</dbReference>
<keyword evidence="3 7" id="KW-1133">Transmembrane helix</keyword>
<dbReference type="Pfam" id="PF20684">
    <property type="entry name" value="Fung_rhodopsin"/>
    <property type="match status" value="1"/>
</dbReference>
<evidence type="ECO:0000256" key="1">
    <source>
        <dbReference type="ARBA" id="ARBA00004141"/>
    </source>
</evidence>
<comment type="subcellular location">
    <subcellularLocation>
        <location evidence="1">Membrane</location>
        <topology evidence="1">Multi-pass membrane protein</topology>
    </subcellularLocation>
</comment>
<dbReference type="InterPro" id="IPR052337">
    <property type="entry name" value="SAT4-like"/>
</dbReference>
<keyword evidence="4 7" id="KW-0472">Membrane</keyword>
<comment type="caution">
    <text evidence="9">The sequence shown here is derived from an EMBL/GenBank/DDBJ whole genome shotgun (WGS) entry which is preliminary data.</text>
</comment>
<evidence type="ECO:0000256" key="6">
    <source>
        <dbReference type="SAM" id="MobiDB-lite"/>
    </source>
</evidence>
<protein>
    <recommendedName>
        <fullName evidence="8">Rhodopsin domain-containing protein</fullName>
    </recommendedName>
</protein>
<dbReference type="InterPro" id="IPR049326">
    <property type="entry name" value="Rhodopsin_dom_fungi"/>
</dbReference>
<comment type="similarity">
    <text evidence="5">Belongs to the SAT4 family.</text>
</comment>
<feature type="transmembrane region" description="Helical" evidence="7">
    <location>
        <begin position="30"/>
        <end position="48"/>
    </location>
</feature>
<dbReference type="PANTHER" id="PTHR33048:SF47">
    <property type="entry name" value="INTEGRAL MEMBRANE PROTEIN-RELATED"/>
    <property type="match status" value="1"/>
</dbReference>
<evidence type="ECO:0000256" key="3">
    <source>
        <dbReference type="ARBA" id="ARBA00022989"/>
    </source>
</evidence>
<organism evidence="9 10">
    <name type="scientific">Alternaria atra</name>
    <dbReference type="NCBI Taxonomy" id="119953"/>
    <lineage>
        <taxon>Eukaryota</taxon>
        <taxon>Fungi</taxon>
        <taxon>Dikarya</taxon>
        <taxon>Ascomycota</taxon>
        <taxon>Pezizomycotina</taxon>
        <taxon>Dothideomycetes</taxon>
        <taxon>Pleosporomycetidae</taxon>
        <taxon>Pleosporales</taxon>
        <taxon>Pleosporineae</taxon>
        <taxon>Pleosporaceae</taxon>
        <taxon>Alternaria</taxon>
        <taxon>Alternaria sect. Ulocladioides</taxon>
    </lineage>
</organism>
<dbReference type="GO" id="GO:0016020">
    <property type="term" value="C:membrane"/>
    <property type="evidence" value="ECO:0007669"/>
    <property type="project" value="UniProtKB-SubCell"/>
</dbReference>
<dbReference type="GeneID" id="67021640"/>
<evidence type="ECO:0000256" key="7">
    <source>
        <dbReference type="SAM" id="Phobius"/>
    </source>
</evidence>